<dbReference type="GO" id="GO:0120514">
    <property type="term" value="F:2-hydroxyflavanone C-glucosyltransferase activity"/>
    <property type="evidence" value="ECO:0007669"/>
    <property type="project" value="UniProtKB-EC"/>
</dbReference>
<comment type="similarity">
    <text evidence="1">Belongs to the UDP-glycosyltransferase family.</text>
</comment>
<evidence type="ECO:0000256" key="5">
    <source>
        <dbReference type="ARBA" id="ARBA00082568"/>
    </source>
</evidence>
<feature type="domain" description="Glycosyltransferase N-terminal" evidence="6">
    <location>
        <begin position="10"/>
        <end position="158"/>
    </location>
</feature>
<dbReference type="GO" id="GO:0080043">
    <property type="term" value="F:quercetin 3-O-glucosyltransferase activity"/>
    <property type="evidence" value="ECO:0007669"/>
    <property type="project" value="TreeGrafter"/>
</dbReference>
<sequence>MVAVNERGSEVHAVCVPFPLQGHITPMLQLAKLLNSKGFYITFVNTEHNQNCMVKSNGPNSFKGTSSFKFETFPDGLPVSNTGSFREVHPLIRSLRVNCPQPFMNLLHRINDTSGGSPPITLIISDIFIPFARNAAYELGNCSLVMFYPPSACSLLAYAQLDTLLDKDILPFKDPNFTTNGSLNMELNELSPSMNGIRLKDFPSLIRSTEKDHRLFKYFKHIIRSCDGVPLIFSTFEALDREILDDLSKFVAATAMYTIGPLHCIANNLAQENDELGSMGFNLWKEDTKTLEWLDSKKPNSVIYVSFGTTSFLTNEQLVEFSWGLANSKYNFLWIVRPDIVKGGSSIIPPGFLDEVKDRAMLTSWCAQEKVLKHPSIKVYLSHSGWNSILESTSSGVPLICWPSYADQPTNCWFACKKMGVALEMEGAVERGKVEEIIREAMDGEKGKEIKKNAMEWKRLSEEAISSSGSSSLDCDRFVDYALSLKKKENGFKLV</sequence>
<keyword evidence="8" id="KW-1185">Reference proteome</keyword>
<reference evidence="7" key="1">
    <citation type="submission" date="2024-03" db="EMBL/GenBank/DDBJ databases">
        <title>WGS assembly of Saponaria officinalis var. Norfolk2.</title>
        <authorList>
            <person name="Jenkins J."/>
            <person name="Shu S."/>
            <person name="Grimwood J."/>
            <person name="Barry K."/>
            <person name="Goodstein D."/>
            <person name="Schmutz J."/>
            <person name="Leebens-Mack J."/>
            <person name="Osbourn A."/>
        </authorList>
    </citation>
    <scope>NUCLEOTIDE SEQUENCE [LARGE SCALE GENOMIC DNA]</scope>
    <source>
        <strain evidence="7">JIC</strain>
    </source>
</reference>
<evidence type="ECO:0000256" key="2">
    <source>
        <dbReference type="ARBA" id="ARBA00022679"/>
    </source>
</evidence>
<dbReference type="GO" id="GO:0016104">
    <property type="term" value="P:triterpenoid biosynthetic process"/>
    <property type="evidence" value="ECO:0007669"/>
    <property type="project" value="UniProtKB-ARBA"/>
</dbReference>
<dbReference type="CDD" id="cd03784">
    <property type="entry name" value="GT1_Gtf-like"/>
    <property type="match status" value="1"/>
</dbReference>
<proteinExistence type="inferred from homology"/>
<comment type="catalytic activity">
    <reaction evidence="3">
        <text>a 3'-hydro-2'-hydroxy-beta-oxodihydrochalcone + UDP-alpha-D-glucose = a 3'-(beta-D-glucopyranosyl)-2'-hydroxy-beta-oxodihydrochalcone + UDP + H(+)</text>
        <dbReference type="Rhea" id="RHEA:51504"/>
        <dbReference type="ChEBI" id="CHEBI:15378"/>
        <dbReference type="ChEBI" id="CHEBI:58223"/>
        <dbReference type="ChEBI" id="CHEBI:58885"/>
        <dbReference type="ChEBI" id="CHEBI:142482"/>
        <dbReference type="ChEBI" id="CHEBI:142483"/>
        <dbReference type="EC" id="2.4.1.360"/>
    </reaction>
    <physiologicalReaction direction="left-to-right" evidence="3">
        <dbReference type="Rhea" id="RHEA:51505"/>
    </physiologicalReaction>
</comment>
<evidence type="ECO:0000313" key="7">
    <source>
        <dbReference type="EMBL" id="KAK9697880.1"/>
    </source>
</evidence>
<evidence type="ECO:0000256" key="3">
    <source>
        <dbReference type="ARBA" id="ARBA00051296"/>
    </source>
</evidence>
<dbReference type="GO" id="GO:0016135">
    <property type="term" value="P:saponin biosynthetic process"/>
    <property type="evidence" value="ECO:0007669"/>
    <property type="project" value="UniProtKB-ARBA"/>
</dbReference>
<organism evidence="7 8">
    <name type="scientific">Saponaria officinalis</name>
    <name type="common">Common soapwort</name>
    <name type="synonym">Lychnis saponaria</name>
    <dbReference type="NCBI Taxonomy" id="3572"/>
    <lineage>
        <taxon>Eukaryota</taxon>
        <taxon>Viridiplantae</taxon>
        <taxon>Streptophyta</taxon>
        <taxon>Embryophyta</taxon>
        <taxon>Tracheophyta</taxon>
        <taxon>Spermatophyta</taxon>
        <taxon>Magnoliopsida</taxon>
        <taxon>eudicotyledons</taxon>
        <taxon>Gunneridae</taxon>
        <taxon>Pentapetalae</taxon>
        <taxon>Caryophyllales</taxon>
        <taxon>Caryophyllaceae</taxon>
        <taxon>Caryophylleae</taxon>
        <taxon>Saponaria</taxon>
    </lineage>
</organism>
<dbReference type="InterPro" id="IPR002213">
    <property type="entry name" value="UDP_glucos_trans"/>
</dbReference>
<accession>A0AAW1J5W4</accession>
<dbReference type="Pfam" id="PF00201">
    <property type="entry name" value="UDPGT"/>
    <property type="match status" value="1"/>
</dbReference>
<dbReference type="Pfam" id="PF26168">
    <property type="entry name" value="Glyco_transf_N"/>
    <property type="match status" value="1"/>
</dbReference>
<dbReference type="AlphaFoldDB" id="A0AAW1J5W4"/>
<dbReference type="EC" id="2.4.1.360" evidence="4"/>
<dbReference type="FunFam" id="3.40.50.2000:FF:000060">
    <property type="entry name" value="Glycosyltransferase"/>
    <property type="match status" value="1"/>
</dbReference>
<dbReference type="PANTHER" id="PTHR11926:SF774">
    <property type="entry name" value="UDP-GLYCOSYLTRANSFERASE 85A1-RELATED"/>
    <property type="match status" value="1"/>
</dbReference>
<name>A0AAW1J5W4_SAPOF</name>
<evidence type="ECO:0000313" key="8">
    <source>
        <dbReference type="Proteomes" id="UP001443914"/>
    </source>
</evidence>
<dbReference type="Gene3D" id="3.40.50.2000">
    <property type="entry name" value="Glycogen Phosphorylase B"/>
    <property type="match status" value="2"/>
</dbReference>
<dbReference type="InterPro" id="IPR058980">
    <property type="entry name" value="Glyco_transf_N"/>
</dbReference>
<protein>
    <recommendedName>
        <fullName evidence="4">2-hydroxyflavanone C-glucosyltransferase</fullName>
        <ecNumber evidence="4">2.4.1.360</ecNumber>
    </recommendedName>
    <alternativeName>
        <fullName evidence="5">UDP-glucose:2-hydroxyflavanone C-glucosyltransferase</fullName>
    </alternativeName>
</protein>
<gene>
    <name evidence="7" type="ORF">RND81_08G066800</name>
</gene>
<keyword evidence="2" id="KW-0808">Transferase</keyword>
<evidence type="ECO:0000259" key="6">
    <source>
        <dbReference type="Pfam" id="PF26168"/>
    </source>
</evidence>
<dbReference type="EMBL" id="JBDFQZ010000008">
    <property type="protein sequence ID" value="KAK9697880.1"/>
    <property type="molecule type" value="Genomic_DNA"/>
</dbReference>
<dbReference type="GO" id="GO:0080044">
    <property type="term" value="F:quercetin 7-O-glucosyltransferase activity"/>
    <property type="evidence" value="ECO:0007669"/>
    <property type="project" value="TreeGrafter"/>
</dbReference>
<comment type="caution">
    <text evidence="7">The sequence shown here is derived from an EMBL/GenBank/DDBJ whole genome shotgun (WGS) entry which is preliminary data.</text>
</comment>
<dbReference type="Proteomes" id="UP001443914">
    <property type="component" value="Unassembled WGS sequence"/>
</dbReference>
<evidence type="ECO:0000256" key="4">
    <source>
        <dbReference type="ARBA" id="ARBA00066896"/>
    </source>
</evidence>
<evidence type="ECO:0000256" key="1">
    <source>
        <dbReference type="ARBA" id="ARBA00009995"/>
    </source>
</evidence>
<dbReference type="SUPFAM" id="SSF53756">
    <property type="entry name" value="UDP-Glycosyltransferase/glycogen phosphorylase"/>
    <property type="match status" value="1"/>
</dbReference>
<dbReference type="PANTHER" id="PTHR11926">
    <property type="entry name" value="GLUCOSYL/GLUCURONOSYL TRANSFERASES"/>
    <property type="match status" value="1"/>
</dbReference>